<gene>
    <name evidence="10" type="ORF">DFH07DRAFT_723610</name>
</gene>
<dbReference type="InterPro" id="IPR001650">
    <property type="entry name" value="Helicase_C-like"/>
</dbReference>
<dbReference type="PANTHER" id="PTHR13710:SF105">
    <property type="entry name" value="ATP-DEPENDENT DNA HELICASE Q1"/>
    <property type="match status" value="1"/>
</dbReference>
<keyword evidence="5" id="KW-0413">Isomerase</keyword>
<comment type="similarity">
    <text evidence="1">Belongs to the helicase family. RecQ subfamily.</text>
</comment>
<dbReference type="EC" id="5.6.2.4" evidence="7"/>
<keyword evidence="2" id="KW-0547">Nucleotide-binding</keyword>
<dbReference type="EMBL" id="JARJLG010000030">
    <property type="protein sequence ID" value="KAJ7767409.1"/>
    <property type="molecule type" value="Genomic_DNA"/>
</dbReference>
<dbReference type="SMART" id="SM00490">
    <property type="entry name" value="HELICc"/>
    <property type="match status" value="1"/>
</dbReference>
<feature type="non-terminal residue" evidence="10">
    <location>
        <position position="341"/>
    </location>
</feature>
<evidence type="ECO:0000256" key="5">
    <source>
        <dbReference type="ARBA" id="ARBA00023235"/>
    </source>
</evidence>
<proteinExistence type="inferred from homology"/>
<keyword evidence="11" id="KW-1185">Reference proteome</keyword>
<evidence type="ECO:0000256" key="6">
    <source>
        <dbReference type="ARBA" id="ARBA00034617"/>
    </source>
</evidence>
<dbReference type="Proteomes" id="UP001215280">
    <property type="component" value="Unassembled WGS sequence"/>
</dbReference>
<keyword evidence="4" id="KW-0238">DNA-binding</keyword>
<dbReference type="InterPro" id="IPR027417">
    <property type="entry name" value="P-loop_NTPase"/>
</dbReference>
<dbReference type="InterPro" id="IPR014001">
    <property type="entry name" value="Helicase_ATP-bd"/>
</dbReference>
<organism evidence="10 11">
    <name type="scientific">Mycena maculata</name>
    <dbReference type="NCBI Taxonomy" id="230809"/>
    <lineage>
        <taxon>Eukaryota</taxon>
        <taxon>Fungi</taxon>
        <taxon>Dikarya</taxon>
        <taxon>Basidiomycota</taxon>
        <taxon>Agaricomycotina</taxon>
        <taxon>Agaricomycetes</taxon>
        <taxon>Agaricomycetidae</taxon>
        <taxon>Agaricales</taxon>
        <taxon>Marasmiineae</taxon>
        <taxon>Mycenaceae</taxon>
        <taxon>Mycena</taxon>
    </lineage>
</organism>
<protein>
    <recommendedName>
        <fullName evidence="7">DNA 3'-5' helicase</fullName>
        <ecNumber evidence="7">5.6.2.4</ecNumber>
    </recommendedName>
</protein>
<reference evidence="10" key="1">
    <citation type="submission" date="2023-03" db="EMBL/GenBank/DDBJ databases">
        <title>Massive genome expansion in bonnet fungi (Mycena s.s.) driven by repeated elements and novel gene families across ecological guilds.</title>
        <authorList>
            <consortium name="Lawrence Berkeley National Laboratory"/>
            <person name="Harder C.B."/>
            <person name="Miyauchi S."/>
            <person name="Viragh M."/>
            <person name="Kuo A."/>
            <person name="Thoen E."/>
            <person name="Andreopoulos B."/>
            <person name="Lu D."/>
            <person name="Skrede I."/>
            <person name="Drula E."/>
            <person name="Henrissat B."/>
            <person name="Morin E."/>
            <person name="Kohler A."/>
            <person name="Barry K."/>
            <person name="LaButti K."/>
            <person name="Morin E."/>
            <person name="Salamov A."/>
            <person name="Lipzen A."/>
            <person name="Mereny Z."/>
            <person name="Hegedus B."/>
            <person name="Baldrian P."/>
            <person name="Stursova M."/>
            <person name="Weitz H."/>
            <person name="Taylor A."/>
            <person name="Grigoriev I.V."/>
            <person name="Nagy L.G."/>
            <person name="Martin F."/>
            <person name="Kauserud H."/>
        </authorList>
    </citation>
    <scope>NUCLEOTIDE SEQUENCE</scope>
    <source>
        <strain evidence="10">CBHHK188m</strain>
    </source>
</reference>
<feature type="domain" description="Helicase ATP-binding" evidence="8">
    <location>
        <begin position="6"/>
        <end position="178"/>
    </location>
</feature>
<comment type="catalytic activity">
    <reaction evidence="6">
        <text>Couples ATP hydrolysis with the unwinding of duplex DNA by translocating in the 3'-5' direction.</text>
        <dbReference type="EC" id="5.6.2.4"/>
    </reaction>
</comment>
<evidence type="ECO:0000313" key="11">
    <source>
        <dbReference type="Proteomes" id="UP001215280"/>
    </source>
</evidence>
<evidence type="ECO:0000256" key="4">
    <source>
        <dbReference type="ARBA" id="ARBA00023125"/>
    </source>
</evidence>
<evidence type="ECO:0000256" key="7">
    <source>
        <dbReference type="ARBA" id="ARBA00034808"/>
    </source>
</evidence>
<dbReference type="Pfam" id="PF00271">
    <property type="entry name" value="Helicase_C"/>
    <property type="match status" value="1"/>
</dbReference>
<dbReference type="GO" id="GO:0016787">
    <property type="term" value="F:hydrolase activity"/>
    <property type="evidence" value="ECO:0007669"/>
    <property type="project" value="UniProtKB-KW"/>
</dbReference>
<dbReference type="GO" id="GO:0009378">
    <property type="term" value="F:four-way junction helicase activity"/>
    <property type="evidence" value="ECO:0007669"/>
    <property type="project" value="TreeGrafter"/>
</dbReference>
<dbReference type="AlphaFoldDB" id="A0AAD7NM17"/>
<dbReference type="GO" id="GO:0005737">
    <property type="term" value="C:cytoplasm"/>
    <property type="evidence" value="ECO:0007669"/>
    <property type="project" value="TreeGrafter"/>
</dbReference>
<dbReference type="GO" id="GO:0005524">
    <property type="term" value="F:ATP binding"/>
    <property type="evidence" value="ECO:0007669"/>
    <property type="project" value="UniProtKB-KW"/>
</dbReference>
<evidence type="ECO:0000259" key="8">
    <source>
        <dbReference type="PROSITE" id="PS51192"/>
    </source>
</evidence>
<dbReference type="SMART" id="SM00487">
    <property type="entry name" value="DEXDc"/>
    <property type="match status" value="1"/>
</dbReference>
<evidence type="ECO:0000259" key="9">
    <source>
        <dbReference type="PROSITE" id="PS51194"/>
    </source>
</evidence>
<accession>A0AAD7NM17</accession>
<name>A0AAD7NM17_9AGAR</name>
<dbReference type="GO" id="GO:0003677">
    <property type="term" value="F:DNA binding"/>
    <property type="evidence" value="ECO:0007669"/>
    <property type="project" value="UniProtKB-KW"/>
</dbReference>
<comment type="caution">
    <text evidence="10">The sequence shown here is derived from an EMBL/GenBank/DDBJ whole genome shotgun (WGS) entry which is preliminary data.</text>
</comment>
<dbReference type="InterPro" id="IPR011545">
    <property type="entry name" value="DEAD/DEAH_box_helicase_dom"/>
</dbReference>
<feature type="domain" description="Helicase C-terminal" evidence="9">
    <location>
        <begin position="215"/>
        <end position="341"/>
    </location>
</feature>
<dbReference type="GO" id="GO:0000724">
    <property type="term" value="P:double-strand break repair via homologous recombination"/>
    <property type="evidence" value="ECO:0007669"/>
    <property type="project" value="TreeGrafter"/>
</dbReference>
<evidence type="ECO:0000256" key="1">
    <source>
        <dbReference type="ARBA" id="ARBA00005446"/>
    </source>
</evidence>
<dbReference type="GO" id="GO:0043138">
    <property type="term" value="F:3'-5' DNA helicase activity"/>
    <property type="evidence" value="ECO:0007669"/>
    <property type="project" value="UniProtKB-EC"/>
</dbReference>
<dbReference type="PROSITE" id="PS51192">
    <property type="entry name" value="HELICASE_ATP_BIND_1"/>
    <property type="match status" value="1"/>
</dbReference>
<dbReference type="SUPFAM" id="SSF52540">
    <property type="entry name" value="P-loop containing nucleoside triphosphate hydrolases"/>
    <property type="match status" value="1"/>
</dbReference>
<dbReference type="PROSITE" id="PS51194">
    <property type="entry name" value="HELICASE_CTER"/>
    <property type="match status" value="1"/>
</dbReference>
<evidence type="ECO:0000256" key="3">
    <source>
        <dbReference type="ARBA" id="ARBA00022840"/>
    </source>
</evidence>
<dbReference type="Pfam" id="PF00270">
    <property type="entry name" value="DEAD"/>
    <property type="match status" value="1"/>
</dbReference>
<keyword evidence="10" id="KW-0378">Hydrolase</keyword>
<evidence type="ECO:0000256" key="2">
    <source>
        <dbReference type="ARBA" id="ARBA00022741"/>
    </source>
</evidence>
<keyword evidence="3" id="KW-0067">ATP-binding</keyword>
<sequence length="341" mass="38353">WQIYLISRILRGFDSIFLAGTGYGKSLIFEGLAVLGGNKKVVIVISPLKALERDQVDQARKKGIRAILINEDNTKSASLWKEARTTAQLVYISPEMACSDSFVQLWKDSKFRTRITTLFIDEAHCIHEWGDEFRPEYKKLEMLRSYTGQEVPIVACTATASTPTFDTIWNSLGFGNRPFWGIDVGSDRHNLLYLTRTISSPGNPVLDALNLLPETLDDQTPWEAINKMLFYFDSESNCEKGVNTYRSALPEHLRDCVYFFSSGLSEDAKKDCWDGFMSDRYRIICCTDAAGMGCNVPNVKITVVFGCPKSLAVLTQQWGCTGRGRDTIGTCLLLVPSWAFR</sequence>
<dbReference type="Gene3D" id="3.40.50.300">
    <property type="entry name" value="P-loop containing nucleotide triphosphate hydrolases"/>
    <property type="match status" value="2"/>
</dbReference>
<evidence type="ECO:0000313" key="10">
    <source>
        <dbReference type="EMBL" id="KAJ7767409.1"/>
    </source>
</evidence>
<dbReference type="GO" id="GO:0005694">
    <property type="term" value="C:chromosome"/>
    <property type="evidence" value="ECO:0007669"/>
    <property type="project" value="TreeGrafter"/>
</dbReference>
<dbReference type="PANTHER" id="PTHR13710">
    <property type="entry name" value="DNA HELICASE RECQ FAMILY MEMBER"/>
    <property type="match status" value="1"/>
</dbReference>
<feature type="non-terminal residue" evidence="10">
    <location>
        <position position="1"/>
    </location>
</feature>